<evidence type="ECO:0000313" key="2">
    <source>
        <dbReference type="EMBL" id="KKK66457.1"/>
    </source>
</evidence>
<comment type="caution">
    <text evidence="2">The sequence shown here is derived from an EMBL/GenBank/DDBJ whole genome shotgun (WGS) entry which is preliminary data.</text>
</comment>
<dbReference type="SUPFAM" id="SSF56281">
    <property type="entry name" value="Metallo-hydrolase/oxidoreductase"/>
    <property type="match status" value="1"/>
</dbReference>
<feature type="domain" description="Zn-dependent metallo-hydrolase RNA specificity" evidence="1">
    <location>
        <begin position="238"/>
        <end position="269"/>
    </location>
</feature>
<accession>A0A0F8XBF3</accession>
<feature type="non-terminal residue" evidence="2">
    <location>
        <position position="1"/>
    </location>
</feature>
<proteinExistence type="predicted"/>
<organism evidence="2">
    <name type="scientific">marine sediment metagenome</name>
    <dbReference type="NCBI Taxonomy" id="412755"/>
    <lineage>
        <taxon>unclassified sequences</taxon>
        <taxon>metagenomes</taxon>
        <taxon>ecological metagenomes</taxon>
    </lineage>
</organism>
<dbReference type="InterPro" id="IPR042173">
    <property type="entry name" value="RNase_J_2"/>
</dbReference>
<sequence length="296" mass="33691">VVYSGDLRWHGSAAEETKRFIHEVASLRPRLLLCEGTRIPKDAEASELELTNYTEREVYDRALRKVQAEQGLVIADFGPRNIERLETFLGIARETRRKLVILAKDAFLLEMMGLVSPSVPGPSNSDDMLIYKDLRYRVEPWEEGLREQSGSRLVSARQVRDSPGDYILCFSFWDAKNLIDINVQGGLYVYSSSEAYTEEQEMDFERLRNWLGHFGMRSVGLPYEKRQSISALPEEEQGLHSSGHASADDIMDFVREIGPQTVVPIHTENPGYFLEHLRNTDVEVAIREYGGSLTFG</sequence>
<dbReference type="InterPro" id="IPR011108">
    <property type="entry name" value="RMMBL"/>
</dbReference>
<gene>
    <name evidence="2" type="ORF">LCGC14_2963900</name>
</gene>
<protein>
    <recommendedName>
        <fullName evidence="1">Zn-dependent metallo-hydrolase RNA specificity domain-containing protein</fullName>
    </recommendedName>
</protein>
<reference evidence="2" key="1">
    <citation type="journal article" date="2015" name="Nature">
        <title>Complex archaea that bridge the gap between prokaryotes and eukaryotes.</title>
        <authorList>
            <person name="Spang A."/>
            <person name="Saw J.H."/>
            <person name="Jorgensen S.L."/>
            <person name="Zaremba-Niedzwiedzka K."/>
            <person name="Martijn J."/>
            <person name="Lind A.E."/>
            <person name="van Eijk R."/>
            <person name="Schleper C."/>
            <person name="Guy L."/>
            <person name="Ettema T.J."/>
        </authorList>
    </citation>
    <scope>NUCLEOTIDE SEQUENCE</scope>
</reference>
<evidence type="ECO:0000259" key="1">
    <source>
        <dbReference type="Pfam" id="PF07521"/>
    </source>
</evidence>
<dbReference type="Pfam" id="PF07521">
    <property type="entry name" value="RMMBL"/>
    <property type="match status" value="1"/>
</dbReference>
<dbReference type="AlphaFoldDB" id="A0A0F8XBF3"/>
<dbReference type="InterPro" id="IPR036866">
    <property type="entry name" value="RibonucZ/Hydroxyglut_hydro"/>
</dbReference>
<dbReference type="Gene3D" id="3.40.50.10710">
    <property type="entry name" value="Metallo-hydrolase/oxidoreductase"/>
    <property type="match status" value="1"/>
</dbReference>
<dbReference type="EMBL" id="LAZR01060069">
    <property type="protein sequence ID" value="KKK66457.1"/>
    <property type="molecule type" value="Genomic_DNA"/>
</dbReference>
<name>A0A0F8XBF3_9ZZZZ</name>